<dbReference type="AlphaFoldDB" id="A0A319ET24"/>
<sequence>MSGVPADTEGNPLEAGRGPLPTGVEDGFDPNVLLDPKTGKVVYKSQDQKTATKMKSTGPPGMLRIYTDGSALKNGRAVASAGVGVYFGPGDSRFVFFDFNHVVLLSFAGQLAARASLLTQVSPAGMFPSPSKEVARPTSALS</sequence>
<protein>
    <recommendedName>
        <fullName evidence="4">RNase H type-1 domain-containing protein</fullName>
    </recommendedName>
</protein>
<dbReference type="Gene3D" id="3.30.420.10">
    <property type="entry name" value="Ribonuclease H-like superfamily/Ribonuclease H"/>
    <property type="match status" value="1"/>
</dbReference>
<evidence type="ECO:0000256" key="1">
    <source>
        <dbReference type="SAM" id="MobiDB-lite"/>
    </source>
</evidence>
<feature type="region of interest" description="Disordered" evidence="1">
    <location>
        <begin position="1"/>
        <end position="26"/>
    </location>
</feature>
<accession>A0A319ET24</accession>
<dbReference type="InterPro" id="IPR036397">
    <property type="entry name" value="RNaseH_sf"/>
</dbReference>
<reference evidence="2 3" key="1">
    <citation type="submission" date="2018-02" db="EMBL/GenBank/DDBJ databases">
        <title>The genomes of Aspergillus section Nigri reveals drivers in fungal speciation.</title>
        <authorList>
            <consortium name="DOE Joint Genome Institute"/>
            <person name="Vesth T.C."/>
            <person name="Nybo J."/>
            <person name="Theobald S."/>
            <person name="Brandl J."/>
            <person name="Frisvad J.C."/>
            <person name="Nielsen K.F."/>
            <person name="Lyhne E.K."/>
            <person name="Kogle M.E."/>
            <person name="Kuo A."/>
            <person name="Riley R."/>
            <person name="Clum A."/>
            <person name="Nolan M."/>
            <person name="Lipzen A."/>
            <person name="Salamov A."/>
            <person name="Henrissat B."/>
            <person name="Wiebenga A."/>
            <person name="De vries R.P."/>
            <person name="Grigoriev I.V."/>
            <person name="Mortensen U.H."/>
            <person name="Andersen M.R."/>
            <person name="Baker S.E."/>
        </authorList>
    </citation>
    <scope>NUCLEOTIDE SEQUENCE [LARGE SCALE GENOMIC DNA]</scope>
    <source>
        <strain evidence="2 3">CBS 121057</strain>
    </source>
</reference>
<evidence type="ECO:0000313" key="2">
    <source>
        <dbReference type="EMBL" id="PYI04229.1"/>
    </source>
</evidence>
<dbReference type="Proteomes" id="UP000248423">
    <property type="component" value="Unassembled WGS sequence"/>
</dbReference>
<evidence type="ECO:0008006" key="4">
    <source>
        <dbReference type="Google" id="ProtNLM"/>
    </source>
</evidence>
<organism evidence="2 3">
    <name type="scientific">Aspergillus sclerotiicarbonarius (strain CBS 121057 / IBT 28362)</name>
    <dbReference type="NCBI Taxonomy" id="1448318"/>
    <lineage>
        <taxon>Eukaryota</taxon>
        <taxon>Fungi</taxon>
        <taxon>Dikarya</taxon>
        <taxon>Ascomycota</taxon>
        <taxon>Pezizomycotina</taxon>
        <taxon>Eurotiomycetes</taxon>
        <taxon>Eurotiomycetidae</taxon>
        <taxon>Eurotiales</taxon>
        <taxon>Aspergillaceae</taxon>
        <taxon>Aspergillus</taxon>
        <taxon>Aspergillus subgen. Circumdati</taxon>
    </lineage>
</organism>
<gene>
    <name evidence="2" type="ORF">BO78DRAFT_174551</name>
</gene>
<dbReference type="GO" id="GO:0003676">
    <property type="term" value="F:nucleic acid binding"/>
    <property type="evidence" value="ECO:0007669"/>
    <property type="project" value="InterPro"/>
</dbReference>
<dbReference type="STRING" id="1448318.A0A319ET24"/>
<name>A0A319ET24_ASPSB</name>
<evidence type="ECO:0000313" key="3">
    <source>
        <dbReference type="Proteomes" id="UP000248423"/>
    </source>
</evidence>
<proteinExistence type="predicted"/>
<dbReference type="EMBL" id="KZ826371">
    <property type="protein sequence ID" value="PYI04229.1"/>
    <property type="molecule type" value="Genomic_DNA"/>
</dbReference>
<dbReference type="OrthoDB" id="407198at2759"/>
<keyword evidence="3" id="KW-1185">Reference proteome</keyword>
<dbReference type="VEuPathDB" id="FungiDB:BO78DRAFT_174551"/>